<accession>A0AAD4V360</accession>
<evidence type="ECO:0000256" key="1">
    <source>
        <dbReference type="SAM" id="MobiDB-lite"/>
    </source>
</evidence>
<sequence>MARDSGDWRAARGGSGLRRDGGVGPVRLVPVPWPVVARIGSGVKTRRRRRRCSWEREKRENEGLKI</sequence>
<dbReference type="AlphaFoldDB" id="A0AAD4V360"/>
<evidence type="ECO:0000313" key="2">
    <source>
        <dbReference type="EMBL" id="KAI5317053.1"/>
    </source>
</evidence>
<feature type="compositionally biased region" description="Basic and acidic residues" evidence="1">
    <location>
        <begin position="52"/>
        <end position="66"/>
    </location>
</feature>
<proteinExistence type="predicted"/>
<reference evidence="2 3" key="1">
    <citation type="journal article" date="2022" name="G3 (Bethesda)">
        <title>Whole-genome sequence and methylome profiling of the almond [Prunus dulcis (Mill.) D.A. Webb] cultivar 'Nonpareil'.</title>
        <authorList>
            <person name="D'Amico-Willman K.M."/>
            <person name="Ouma W.Z."/>
            <person name="Meulia T."/>
            <person name="Sideli G.M."/>
            <person name="Gradziel T.M."/>
            <person name="Fresnedo-Ramirez J."/>
        </authorList>
    </citation>
    <scope>NUCLEOTIDE SEQUENCE [LARGE SCALE GENOMIC DNA]</scope>
    <source>
        <strain evidence="2">Clone GOH B32 T37-40</strain>
    </source>
</reference>
<feature type="region of interest" description="Disordered" evidence="1">
    <location>
        <begin position="1"/>
        <end position="23"/>
    </location>
</feature>
<comment type="caution">
    <text evidence="2">The sequence shown here is derived from an EMBL/GenBank/DDBJ whole genome shotgun (WGS) entry which is preliminary data.</text>
</comment>
<name>A0AAD4V360_PRUDU</name>
<organism evidence="2 3">
    <name type="scientific">Prunus dulcis</name>
    <name type="common">Almond</name>
    <name type="synonym">Amygdalus dulcis</name>
    <dbReference type="NCBI Taxonomy" id="3755"/>
    <lineage>
        <taxon>Eukaryota</taxon>
        <taxon>Viridiplantae</taxon>
        <taxon>Streptophyta</taxon>
        <taxon>Embryophyta</taxon>
        <taxon>Tracheophyta</taxon>
        <taxon>Spermatophyta</taxon>
        <taxon>Magnoliopsida</taxon>
        <taxon>eudicotyledons</taxon>
        <taxon>Gunneridae</taxon>
        <taxon>Pentapetalae</taxon>
        <taxon>rosids</taxon>
        <taxon>fabids</taxon>
        <taxon>Rosales</taxon>
        <taxon>Rosaceae</taxon>
        <taxon>Amygdaloideae</taxon>
        <taxon>Amygdaleae</taxon>
        <taxon>Prunus</taxon>
    </lineage>
</organism>
<feature type="compositionally biased region" description="Basic and acidic residues" evidence="1">
    <location>
        <begin position="1"/>
        <end position="10"/>
    </location>
</feature>
<keyword evidence="3" id="KW-1185">Reference proteome</keyword>
<feature type="region of interest" description="Disordered" evidence="1">
    <location>
        <begin position="46"/>
        <end position="66"/>
    </location>
</feature>
<dbReference type="Proteomes" id="UP001054821">
    <property type="component" value="Chromosome 7"/>
</dbReference>
<dbReference type="EMBL" id="JAJFAZ020000007">
    <property type="protein sequence ID" value="KAI5317053.1"/>
    <property type="molecule type" value="Genomic_DNA"/>
</dbReference>
<protein>
    <submittedName>
        <fullName evidence="2">Uncharacterized protein</fullName>
    </submittedName>
</protein>
<gene>
    <name evidence="2" type="ORF">L3X38_036760</name>
</gene>
<evidence type="ECO:0000313" key="3">
    <source>
        <dbReference type="Proteomes" id="UP001054821"/>
    </source>
</evidence>